<protein>
    <submittedName>
        <fullName evidence="3">Uncharacterized protein</fullName>
    </submittedName>
</protein>
<proteinExistence type="predicted"/>
<accession>A0A1D1VSI2</accession>
<evidence type="ECO:0000256" key="2">
    <source>
        <dbReference type="SAM" id="SignalP"/>
    </source>
</evidence>
<keyword evidence="2" id="KW-0732">Signal</keyword>
<feature type="signal peptide" evidence="2">
    <location>
        <begin position="1"/>
        <end position="19"/>
    </location>
</feature>
<dbReference type="AlphaFoldDB" id="A0A1D1VSI2"/>
<evidence type="ECO:0000313" key="3">
    <source>
        <dbReference type="EMBL" id="GAV04527.1"/>
    </source>
</evidence>
<keyword evidence="4" id="KW-1185">Reference proteome</keyword>
<evidence type="ECO:0000256" key="1">
    <source>
        <dbReference type="SAM" id="MobiDB-lite"/>
    </source>
</evidence>
<organism evidence="3 4">
    <name type="scientific">Ramazzottius varieornatus</name>
    <name type="common">Water bear</name>
    <name type="synonym">Tardigrade</name>
    <dbReference type="NCBI Taxonomy" id="947166"/>
    <lineage>
        <taxon>Eukaryota</taxon>
        <taxon>Metazoa</taxon>
        <taxon>Ecdysozoa</taxon>
        <taxon>Tardigrada</taxon>
        <taxon>Eutardigrada</taxon>
        <taxon>Parachela</taxon>
        <taxon>Hypsibioidea</taxon>
        <taxon>Ramazzottiidae</taxon>
        <taxon>Ramazzottius</taxon>
    </lineage>
</organism>
<sequence length="145" mass="15292">MYLGLLLWAAGCYFTEVSATFVVREKPPKRSLLQILNNNAPLANQAQLLNGRYQTSHQLNPVGDGPDPVIAPDPMFNPVGDGPDPVIAPDPMFNPVGEGSEAFIAPDPMFNPVGDGPDPVIAPDPVPNPVGDGPRPVIASDYVPG</sequence>
<reference evidence="3 4" key="1">
    <citation type="journal article" date="2016" name="Nat. Commun.">
        <title>Extremotolerant tardigrade genome and improved radiotolerance of human cultured cells by tardigrade-unique protein.</title>
        <authorList>
            <person name="Hashimoto T."/>
            <person name="Horikawa D.D."/>
            <person name="Saito Y."/>
            <person name="Kuwahara H."/>
            <person name="Kozuka-Hata H."/>
            <person name="Shin-I T."/>
            <person name="Minakuchi Y."/>
            <person name="Ohishi K."/>
            <person name="Motoyama A."/>
            <person name="Aizu T."/>
            <person name="Enomoto A."/>
            <person name="Kondo K."/>
            <person name="Tanaka S."/>
            <person name="Hara Y."/>
            <person name="Koshikawa S."/>
            <person name="Sagara H."/>
            <person name="Miura T."/>
            <person name="Yokobori S."/>
            <person name="Miyagawa K."/>
            <person name="Suzuki Y."/>
            <person name="Kubo T."/>
            <person name="Oyama M."/>
            <person name="Kohara Y."/>
            <person name="Fujiyama A."/>
            <person name="Arakawa K."/>
            <person name="Katayama T."/>
            <person name="Toyoda A."/>
            <person name="Kunieda T."/>
        </authorList>
    </citation>
    <scope>NUCLEOTIDE SEQUENCE [LARGE SCALE GENOMIC DNA]</scope>
    <source>
        <strain evidence="3 4">YOKOZUNA-1</strain>
    </source>
</reference>
<comment type="caution">
    <text evidence="3">The sequence shown here is derived from an EMBL/GenBank/DDBJ whole genome shotgun (WGS) entry which is preliminary data.</text>
</comment>
<dbReference type="Proteomes" id="UP000186922">
    <property type="component" value="Unassembled WGS sequence"/>
</dbReference>
<name>A0A1D1VSI2_RAMVA</name>
<feature type="region of interest" description="Disordered" evidence="1">
    <location>
        <begin position="56"/>
        <end position="145"/>
    </location>
</feature>
<gene>
    <name evidence="3" type="primary">RvY_14796-1</name>
    <name evidence="3" type="synonym">RvY_14796.1</name>
    <name evidence="3" type="ORF">RvY_14796</name>
</gene>
<dbReference type="EMBL" id="BDGG01000011">
    <property type="protein sequence ID" value="GAV04527.1"/>
    <property type="molecule type" value="Genomic_DNA"/>
</dbReference>
<feature type="chain" id="PRO_5008898788" evidence="2">
    <location>
        <begin position="20"/>
        <end position="145"/>
    </location>
</feature>
<evidence type="ECO:0000313" key="4">
    <source>
        <dbReference type="Proteomes" id="UP000186922"/>
    </source>
</evidence>